<comment type="caution">
    <text evidence="3">The sequence shown here is derived from an EMBL/GenBank/DDBJ whole genome shotgun (WGS) entry which is preliminary data.</text>
</comment>
<sequence length="489" mass="53687">MKARSTSPHQYHHQDISSYLPNNIVNLCNTVNAESQLELCASCNTSFSILLPALTTSKSLALPQAFIHIHSAMFILIPGRSNNRVETAASHSDKHFMKRDIEVNSTLSTVIAMVYLALWVIGMGLCIFYCNRRPNRQSLQSRMPWRGEKKMGKQPEGAAHKSDNSRSSFQRNSRMSGTIPEAGPSDAGVGNEWGPSRGYRRSNPWVDLHYDKDRYGREAPPHEVDITSRPMGHLFLPRIDEESMSTRIPSADSQVASHGSHSAKPRLRINSISLNIITTEIIQASNHAPVAEPESRLDHSPGGLSPSWGRVPEEANRLPIHSPLSATTSTMSSPWTEESSVSRRIVTPSPDDFPLPPSSSESRYTDPSPFLATNPRSPKLSSNTPNVFSPPSYPTGDTAAQPIRHAQERPVEAGVFTMPVYSNWRASHQARMRSLSNATSESSVGTLSTVTSQPVVATVQQARRVSMLGPAPAIAVPYDIDHLNVPRAV</sequence>
<feature type="region of interest" description="Disordered" evidence="1">
    <location>
        <begin position="287"/>
        <end position="399"/>
    </location>
</feature>
<proteinExistence type="predicted"/>
<feature type="compositionally biased region" description="Polar residues" evidence="1">
    <location>
        <begin position="374"/>
        <end position="389"/>
    </location>
</feature>
<accession>A0A9P5X4Y1</accession>
<feature type="compositionally biased region" description="Basic and acidic residues" evidence="1">
    <location>
        <begin position="145"/>
        <end position="164"/>
    </location>
</feature>
<evidence type="ECO:0000256" key="2">
    <source>
        <dbReference type="SAM" id="Phobius"/>
    </source>
</evidence>
<name>A0A9P5X4Y1_9AGAR</name>
<dbReference type="EMBL" id="MU151338">
    <property type="protein sequence ID" value="KAF9444918.1"/>
    <property type="molecule type" value="Genomic_DNA"/>
</dbReference>
<feature type="region of interest" description="Disordered" evidence="1">
    <location>
        <begin position="140"/>
        <end position="196"/>
    </location>
</feature>
<evidence type="ECO:0000256" key="1">
    <source>
        <dbReference type="SAM" id="MobiDB-lite"/>
    </source>
</evidence>
<dbReference type="Proteomes" id="UP000807342">
    <property type="component" value="Unassembled WGS sequence"/>
</dbReference>
<keyword evidence="2" id="KW-1133">Transmembrane helix</keyword>
<keyword evidence="2" id="KW-0472">Membrane</keyword>
<feature type="compositionally biased region" description="Polar residues" evidence="1">
    <location>
        <begin position="324"/>
        <end position="339"/>
    </location>
</feature>
<reference evidence="3" key="1">
    <citation type="submission" date="2020-11" db="EMBL/GenBank/DDBJ databases">
        <authorList>
            <consortium name="DOE Joint Genome Institute"/>
            <person name="Ahrendt S."/>
            <person name="Riley R."/>
            <person name="Andreopoulos W."/>
            <person name="Labutti K."/>
            <person name="Pangilinan J."/>
            <person name="Ruiz-Duenas F.J."/>
            <person name="Barrasa J.M."/>
            <person name="Sanchez-Garcia M."/>
            <person name="Camarero S."/>
            <person name="Miyauchi S."/>
            <person name="Serrano A."/>
            <person name="Linde D."/>
            <person name="Babiker R."/>
            <person name="Drula E."/>
            <person name="Ayuso-Fernandez I."/>
            <person name="Pacheco R."/>
            <person name="Padilla G."/>
            <person name="Ferreira P."/>
            <person name="Barriuso J."/>
            <person name="Kellner H."/>
            <person name="Castanera R."/>
            <person name="Alfaro M."/>
            <person name="Ramirez L."/>
            <person name="Pisabarro A.G."/>
            <person name="Kuo A."/>
            <person name="Tritt A."/>
            <person name="Lipzen A."/>
            <person name="He G."/>
            <person name="Yan M."/>
            <person name="Ng V."/>
            <person name="Cullen D."/>
            <person name="Martin F."/>
            <person name="Rosso M.-N."/>
            <person name="Henrissat B."/>
            <person name="Hibbett D."/>
            <person name="Martinez A.T."/>
            <person name="Grigoriev I.V."/>
        </authorList>
    </citation>
    <scope>NUCLEOTIDE SEQUENCE</scope>
    <source>
        <strain evidence="3">MF-IS2</strain>
    </source>
</reference>
<keyword evidence="4" id="KW-1185">Reference proteome</keyword>
<feature type="compositionally biased region" description="Polar residues" evidence="1">
    <location>
        <begin position="165"/>
        <end position="176"/>
    </location>
</feature>
<dbReference type="AlphaFoldDB" id="A0A9P5X4Y1"/>
<gene>
    <name evidence="3" type="ORF">P691DRAFT_299205</name>
</gene>
<feature type="transmembrane region" description="Helical" evidence="2">
    <location>
        <begin position="107"/>
        <end position="130"/>
    </location>
</feature>
<evidence type="ECO:0000313" key="4">
    <source>
        <dbReference type="Proteomes" id="UP000807342"/>
    </source>
</evidence>
<organism evidence="3 4">
    <name type="scientific">Macrolepiota fuliginosa MF-IS2</name>
    <dbReference type="NCBI Taxonomy" id="1400762"/>
    <lineage>
        <taxon>Eukaryota</taxon>
        <taxon>Fungi</taxon>
        <taxon>Dikarya</taxon>
        <taxon>Basidiomycota</taxon>
        <taxon>Agaricomycotina</taxon>
        <taxon>Agaricomycetes</taxon>
        <taxon>Agaricomycetidae</taxon>
        <taxon>Agaricales</taxon>
        <taxon>Agaricineae</taxon>
        <taxon>Agaricaceae</taxon>
        <taxon>Macrolepiota</taxon>
    </lineage>
</organism>
<protein>
    <submittedName>
        <fullName evidence="3">Uncharacterized protein</fullName>
    </submittedName>
</protein>
<evidence type="ECO:0000313" key="3">
    <source>
        <dbReference type="EMBL" id="KAF9444918.1"/>
    </source>
</evidence>
<keyword evidence="2" id="KW-0812">Transmembrane</keyword>